<sequence length="113" mass="12570">MWYSNLAGLAAAAEEGNEEIILMSSLAACIECKVVFSDNSYPSDSVIKLTVYLRSNAPSDLLINKIQVIMENPVYSKYCVTVGEVCLESQKISKFEYQFPALSETIQVIMCKQ</sequence>
<evidence type="ECO:0000313" key="2">
    <source>
        <dbReference type="Proteomes" id="UP000007879"/>
    </source>
</evidence>
<evidence type="ECO:0000313" key="1">
    <source>
        <dbReference type="EnsemblMetazoa" id="XP_019864119.1"/>
    </source>
</evidence>
<proteinExistence type="predicted"/>
<keyword evidence="2" id="KW-1185">Reference proteome</keyword>
<organism evidence="1 2">
    <name type="scientific">Amphimedon queenslandica</name>
    <name type="common">Sponge</name>
    <dbReference type="NCBI Taxonomy" id="400682"/>
    <lineage>
        <taxon>Eukaryota</taxon>
        <taxon>Metazoa</taxon>
        <taxon>Porifera</taxon>
        <taxon>Demospongiae</taxon>
        <taxon>Heteroscleromorpha</taxon>
        <taxon>Haplosclerida</taxon>
        <taxon>Niphatidae</taxon>
        <taxon>Amphimedon</taxon>
    </lineage>
</organism>
<name>A0AAN0K4K5_AMPQE</name>
<dbReference type="EnsemblMetazoa" id="XM_020008560.1">
    <property type="protein sequence ID" value="XP_019864119.1"/>
    <property type="gene ID" value="LOC109593512"/>
</dbReference>
<accession>A0AAN0K4K5</accession>
<dbReference type="AlphaFoldDB" id="A0AAN0K4K5"/>
<dbReference type="Proteomes" id="UP000007879">
    <property type="component" value="Unassembled WGS sequence"/>
</dbReference>
<dbReference type="KEGG" id="aqu:109593512"/>
<protein>
    <submittedName>
        <fullName evidence="1">Uncharacterized protein</fullName>
    </submittedName>
</protein>
<dbReference type="RefSeq" id="XP_019864119.1">
    <property type="nucleotide sequence ID" value="XM_020008560.1"/>
</dbReference>
<reference evidence="2" key="1">
    <citation type="journal article" date="2010" name="Nature">
        <title>The Amphimedon queenslandica genome and the evolution of animal complexity.</title>
        <authorList>
            <person name="Srivastava M."/>
            <person name="Simakov O."/>
            <person name="Chapman J."/>
            <person name="Fahey B."/>
            <person name="Gauthier M.E."/>
            <person name="Mitros T."/>
            <person name="Richards G.S."/>
            <person name="Conaco C."/>
            <person name="Dacre M."/>
            <person name="Hellsten U."/>
            <person name="Larroux C."/>
            <person name="Putnam N.H."/>
            <person name="Stanke M."/>
            <person name="Adamska M."/>
            <person name="Darling A."/>
            <person name="Degnan S.M."/>
            <person name="Oakley T.H."/>
            <person name="Plachetzki D.C."/>
            <person name="Zhai Y."/>
            <person name="Adamski M."/>
            <person name="Calcino A."/>
            <person name="Cummins S.F."/>
            <person name="Goodstein D.M."/>
            <person name="Harris C."/>
            <person name="Jackson D.J."/>
            <person name="Leys S.P."/>
            <person name="Shu S."/>
            <person name="Woodcroft B.J."/>
            <person name="Vervoort M."/>
            <person name="Kosik K.S."/>
            <person name="Manning G."/>
            <person name="Degnan B.M."/>
            <person name="Rokhsar D.S."/>
        </authorList>
    </citation>
    <scope>NUCLEOTIDE SEQUENCE [LARGE SCALE GENOMIC DNA]</scope>
</reference>
<dbReference type="GeneID" id="109593512"/>
<reference evidence="1" key="2">
    <citation type="submission" date="2024-06" db="UniProtKB">
        <authorList>
            <consortium name="EnsemblMetazoa"/>
        </authorList>
    </citation>
    <scope>IDENTIFICATION</scope>
</reference>